<reference evidence="2" key="1">
    <citation type="submission" date="2021-02" db="EMBL/GenBank/DDBJ databases">
        <authorList>
            <person name="Nowell W R."/>
        </authorList>
    </citation>
    <scope>NUCLEOTIDE SEQUENCE</scope>
</reference>
<evidence type="ECO:0000313" key="3">
    <source>
        <dbReference type="Proteomes" id="UP000663836"/>
    </source>
</evidence>
<dbReference type="AlphaFoldDB" id="A0A820J5F9"/>
<dbReference type="EMBL" id="CAJOBD010040328">
    <property type="protein sequence ID" value="CAF4316795.1"/>
    <property type="molecule type" value="Genomic_DNA"/>
</dbReference>
<proteinExistence type="predicted"/>
<accession>A0A820J5F9</accession>
<comment type="caution">
    <text evidence="2">The sequence shown here is derived from an EMBL/GenBank/DDBJ whole genome shotgun (WGS) entry which is preliminary data.</text>
</comment>
<evidence type="ECO:0000313" key="2">
    <source>
        <dbReference type="EMBL" id="CAF4316795.1"/>
    </source>
</evidence>
<dbReference type="Proteomes" id="UP000663836">
    <property type="component" value="Unassembled WGS sequence"/>
</dbReference>
<feature type="region of interest" description="Disordered" evidence="1">
    <location>
        <begin position="1"/>
        <end position="24"/>
    </location>
</feature>
<organism evidence="2 3">
    <name type="scientific">Rotaria sordida</name>
    <dbReference type="NCBI Taxonomy" id="392033"/>
    <lineage>
        <taxon>Eukaryota</taxon>
        <taxon>Metazoa</taxon>
        <taxon>Spiralia</taxon>
        <taxon>Gnathifera</taxon>
        <taxon>Rotifera</taxon>
        <taxon>Eurotatoria</taxon>
        <taxon>Bdelloidea</taxon>
        <taxon>Philodinida</taxon>
        <taxon>Philodinidae</taxon>
        <taxon>Rotaria</taxon>
    </lineage>
</organism>
<name>A0A820J5F9_9BILA</name>
<sequence length="24" mass="2821">NDWPGIKQMPDHPRLSKEGFRAIQ</sequence>
<gene>
    <name evidence="2" type="ORF">JBS370_LOCUS40887</name>
</gene>
<protein>
    <submittedName>
        <fullName evidence="2">Uncharacterized protein</fullName>
    </submittedName>
</protein>
<feature type="compositionally biased region" description="Basic and acidic residues" evidence="1">
    <location>
        <begin position="9"/>
        <end position="24"/>
    </location>
</feature>
<feature type="non-terminal residue" evidence="2">
    <location>
        <position position="1"/>
    </location>
</feature>
<evidence type="ECO:0000256" key="1">
    <source>
        <dbReference type="SAM" id="MobiDB-lite"/>
    </source>
</evidence>